<feature type="signal peptide" evidence="2">
    <location>
        <begin position="1"/>
        <end position="36"/>
    </location>
</feature>
<dbReference type="AlphaFoldDB" id="A0A1H7JP32"/>
<evidence type="ECO:0008006" key="5">
    <source>
        <dbReference type="Google" id="ProtNLM"/>
    </source>
</evidence>
<evidence type="ECO:0000256" key="2">
    <source>
        <dbReference type="SAM" id="SignalP"/>
    </source>
</evidence>
<proteinExistence type="predicted"/>
<protein>
    <recommendedName>
        <fullName evidence="5">Beta-barrel porin-2, OmpL-like. bbp2</fullName>
    </recommendedName>
</protein>
<reference evidence="4" key="1">
    <citation type="submission" date="2016-10" db="EMBL/GenBank/DDBJ databases">
        <authorList>
            <person name="Varghese N."/>
            <person name="Submissions S."/>
        </authorList>
    </citation>
    <scope>NUCLEOTIDE SEQUENCE [LARGE SCALE GENOMIC DNA]</scope>
    <source>
        <strain evidence="4">CGMCC 1.9127</strain>
    </source>
</reference>
<keyword evidence="2" id="KW-0732">Signal</keyword>
<feature type="region of interest" description="Disordered" evidence="1">
    <location>
        <begin position="239"/>
        <end position="258"/>
    </location>
</feature>
<dbReference type="SUPFAM" id="SSF56935">
    <property type="entry name" value="Porins"/>
    <property type="match status" value="1"/>
</dbReference>
<keyword evidence="4" id="KW-1185">Reference proteome</keyword>
<evidence type="ECO:0000256" key="1">
    <source>
        <dbReference type="SAM" id="MobiDB-lite"/>
    </source>
</evidence>
<evidence type="ECO:0000313" key="4">
    <source>
        <dbReference type="Proteomes" id="UP000199297"/>
    </source>
</evidence>
<dbReference type="STRING" id="641665.GCA_002104455_01648"/>
<gene>
    <name evidence="3" type="ORF">SAMN05216262_102287</name>
</gene>
<evidence type="ECO:0000313" key="3">
    <source>
        <dbReference type="EMBL" id="SEK75680.1"/>
    </source>
</evidence>
<dbReference type="Gene3D" id="2.40.160.10">
    <property type="entry name" value="Porin"/>
    <property type="match status" value="1"/>
</dbReference>
<dbReference type="EMBL" id="FOBI01000002">
    <property type="protein sequence ID" value="SEK75680.1"/>
    <property type="molecule type" value="Genomic_DNA"/>
</dbReference>
<name>A0A1H7JP32_9GAMM</name>
<feature type="compositionally biased region" description="Basic and acidic residues" evidence="1">
    <location>
        <begin position="239"/>
        <end position="257"/>
    </location>
</feature>
<dbReference type="InterPro" id="IPR023614">
    <property type="entry name" value="Porin_dom_sf"/>
</dbReference>
<feature type="chain" id="PRO_5011783196" description="Beta-barrel porin-2, OmpL-like. bbp2" evidence="2">
    <location>
        <begin position="37"/>
        <end position="419"/>
    </location>
</feature>
<sequence>MKNLPVFAARLAAQRPVPNVKNAILMSALLPLFAHAQAPTLSNPAVSVVLDGYYQSDDRVMTERAKGFGLGGTELALSASIDDMFYGKFTSVFEFHEGESEILVEEAFMQTMALPNGFTVRAGRFLSDIGYLNNQHLHTDAFTSRPSAYRAFLGGHYFDDGIRLSYIAPTDMYWLLGAEAFAGKNLRAADESAEREYSSTGVYTAFTKIGGDIGIESSWQFGLSYMRNENGQLTTLAEHEDEHHEDEHSAGHDEHGHGHAAAYTGKHTYIADFVYKWAPNGNYKYQHLTLSAEYFRVADFFTLAEHEHSDHDDHHGEEANYTQDYHQAWYVSGVYQFTPHWSAGLRYGKLASHVQHDDHFEPQTLKETELSIAWHNSHFSTVRFELSHQSNLGFEHANNENVITLQYVMTLGAHSAHQF</sequence>
<dbReference type="Proteomes" id="UP000199297">
    <property type="component" value="Unassembled WGS sequence"/>
</dbReference>
<accession>A0A1H7JP32</accession>
<organism evidence="3 4">
    <name type="scientific">Colwellia chukchiensis</name>
    <dbReference type="NCBI Taxonomy" id="641665"/>
    <lineage>
        <taxon>Bacteria</taxon>
        <taxon>Pseudomonadati</taxon>
        <taxon>Pseudomonadota</taxon>
        <taxon>Gammaproteobacteria</taxon>
        <taxon>Alteromonadales</taxon>
        <taxon>Colwelliaceae</taxon>
        <taxon>Colwellia</taxon>
    </lineage>
</organism>